<dbReference type="InterPro" id="IPR000700">
    <property type="entry name" value="PAS-assoc_C"/>
</dbReference>
<dbReference type="InterPro" id="IPR005467">
    <property type="entry name" value="His_kinase_dom"/>
</dbReference>
<dbReference type="Pfam" id="PF08448">
    <property type="entry name" value="PAS_4"/>
    <property type="match status" value="1"/>
</dbReference>
<protein>
    <recommendedName>
        <fullName evidence="3">histidine kinase</fullName>
        <ecNumber evidence="3">2.7.13.3</ecNumber>
    </recommendedName>
</protein>
<dbReference type="OrthoDB" id="8552871at2"/>
<dbReference type="Pfam" id="PF02518">
    <property type="entry name" value="HATPase_c"/>
    <property type="match status" value="1"/>
</dbReference>
<dbReference type="SMART" id="SM00387">
    <property type="entry name" value="HATPase_c"/>
    <property type="match status" value="1"/>
</dbReference>
<feature type="domain" description="PAC" evidence="11">
    <location>
        <begin position="213"/>
        <end position="273"/>
    </location>
</feature>
<evidence type="ECO:0000256" key="5">
    <source>
        <dbReference type="ARBA" id="ARBA00022679"/>
    </source>
</evidence>
<dbReference type="PANTHER" id="PTHR42878">
    <property type="entry name" value="TWO-COMPONENT HISTIDINE KINASE"/>
    <property type="match status" value="1"/>
</dbReference>
<dbReference type="SUPFAM" id="SSF47384">
    <property type="entry name" value="Homodimeric domain of signal transducing histidine kinase"/>
    <property type="match status" value="1"/>
</dbReference>
<dbReference type="InterPro" id="IPR036890">
    <property type="entry name" value="HATPase_C_sf"/>
</dbReference>
<dbReference type="InterPro" id="IPR000014">
    <property type="entry name" value="PAS"/>
</dbReference>
<evidence type="ECO:0000256" key="8">
    <source>
        <dbReference type="PROSITE-ProRule" id="PRU00169"/>
    </source>
</evidence>
<dbReference type="Gene3D" id="3.40.50.2300">
    <property type="match status" value="1"/>
</dbReference>
<dbReference type="GO" id="GO:0000156">
    <property type="term" value="F:phosphorelay response regulator activity"/>
    <property type="evidence" value="ECO:0007669"/>
    <property type="project" value="TreeGrafter"/>
</dbReference>
<dbReference type="Proteomes" id="UP000005019">
    <property type="component" value="Unassembled WGS sequence"/>
</dbReference>
<dbReference type="PROSITE" id="PS50110">
    <property type="entry name" value="RESPONSE_REGULATORY"/>
    <property type="match status" value="1"/>
</dbReference>
<evidence type="ECO:0000256" key="2">
    <source>
        <dbReference type="ARBA" id="ARBA00004429"/>
    </source>
</evidence>
<dbReference type="InterPro" id="IPR011006">
    <property type="entry name" value="CheY-like_superfamily"/>
</dbReference>
<dbReference type="SMART" id="SM00448">
    <property type="entry name" value="REC"/>
    <property type="match status" value="1"/>
</dbReference>
<evidence type="ECO:0000256" key="3">
    <source>
        <dbReference type="ARBA" id="ARBA00012438"/>
    </source>
</evidence>
<dbReference type="eggNOG" id="COG0745">
    <property type="taxonomic scope" value="Bacteria"/>
</dbReference>
<dbReference type="InterPro" id="IPR004358">
    <property type="entry name" value="Sig_transdc_His_kin-like_C"/>
</dbReference>
<keyword evidence="5" id="KW-0808">Transferase</keyword>
<sequence>MDILIAEDDENSRLMLSAALEARGHAVRAAPDGRAALDLAKAQPPDLIVSDILMPELDGYGLCRAVRAHPQLATTPFAFYTATFTDRRDEELAYQLGADRFLVKPCEITTLISELEALAGRRAATPAPLGGNDALYAERLRDKLDKKISELEGERARLRDFAEAAADWFWESDGDGVIVYTSDGAWPLRGLTLTALFAMRRPGPQRHDDLALLTREFRSFRDVVIDWRQQDGGVRIMALSGRPWRDASGRVCGYRGSARDVSRQVRAEEDLRALNHELDERVRSRTSSLKAAFEELESFSYSVSHDLRGPLRAIHGFASVLESEMIRPDVHGLGAPAFDALSRILRAALRMEHLVDDLLELSRVTRLPLQRQPVDLSVLAQDIVDSLRAGDPGRDCLVVIQPGMLVAGDVGLLRIALDNLLRNAWKFSAPVPHASIEVGAEGRGQQAVIYVRDNGVGFDMAHADKLFNPFIRLHREGEFDGTGIGLALVQRVIRRHNGRVWARAEPGKGATFCFTLGESEAEQPSIAA</sequence>
<dbReference type="Gene3D" id="3.30.450.20">
    <property type="entry name" value="PAS domain"/>
    <property type="match status" value="1"/>
</dbReference>
<comment type="caution">
    <text evidence="12">The sequence shown here is derived from an EMBL/GenBank/DDBJ whole genome shotgun (WGS) entry which is preliminary data.</text>
</comment>
<evidence type="ECO:0000256" key="7">
    <source>
        <dbReference type="ARBA" id="ARBA00023136"/>
    </source>
</evidence>
<dbReference type="CDD" id="cd00130">
    <property type="entry name" value="PAS"/>
    <property type="match status" value="1"/>
</dbReference>
<dbReference type="GO" id="GO:0000155">
    <property type="term" value="F:phosphorelay sensor kinase activity"/>
    <property type="evidence" value="ECO:0007669"/>
    <property type="project" value="InterPro"/>
</dbReference>
<dbReference type="PRINTS" id="PR00344">
    <property type="entry name" value="BCTRLSENSOR"/>
</dbReference>
<keyword evidence="4 8" id="KW-0597">Phosphoprotein</keyword>
<dbReference type="SUPFAM" id="SSF55874">
    <property type="entry name" value="ATPase domain of HSP90 chaperone/DNA topoisomerase II/histidine kinase"/>
    <property type="match status" value="1"/>
</dbReference>
<dbReference type="InterPro" id="IPR001789">
    <property type="entry name" value="Sig_transdc_resp-reg_receiver"/>
</dbReference>
<dbReference type="FunFam" id="3.30.565.10:FF:000006">
    <property type="entry name" value="Sensor histidine kinase WalK"/>
    <property type="match status" value="1"/>
</dbReference>
<evidence type="ECO:0000256" key="1">
    <source>
        <dbReference type="ARBA" id="ARBA00000085"/>
    </source>
</evidence>
<dbReference type="NCBIfam" id="TIGR00229">
    <property type="entry name" value="sensory_box"/>
    <property type="match status" value="1"/>
</dbReference>
<dbReference type="CDD" id="cd00082">
    <property type="entry name" value="HisKA"/>
    <property type="match status" value="1"/>
</dbReference>
<dbReference type="SUPFAM" id="SSF52172">
    <property type="entry name" value="CheY-like"/>
    <property type="match status" value="1"/>
</dbReference>
<dbReference type="PANTHER" id="PTHR42878:SF15">
    <property type="entry name" value="BACTERIOPHYTOCHROME"/>
    <property type="match status" value="1"/>
</dbReference>
<feature type="domain" description="Histidine kinase" evidence="9">
    <location>
        <begin position="302"/>
        <end position="520"/>
    </location>
</feature>
<dbReference type="SMART" id="SM00388">
    <property type="entry name" value="HisKA"/>
    <property type="match status" value="1"/>
</dbReference>
<evidence type="ECO:0000313" key="13">
    <source>
        <dbReference type="Proteomes" id="UP000005019"/>
    </source>
</evidence>
<dbReference type="InterPro" id="IPR003594">
    <property type="entry name" value="HATPase_dom"/>
</dbReference>
<accession>F5RFS9</accession>
<comment type="subcellular location">
    <subcellularLocation>
        <location evidence="2">Cell inner membrane</location>
        <topology evidence="2">Multi-pass membrane protein</topology>
    </subcellularLocation>
</comment>
<dbReference type="AlphaFoldDB" id="F5RFS9"/>
<dbReference type="STRING" id="1000565.METUNv1_03166"/>
<feature type="modified residue" description="4-aspartylphosphate" evidence="8">
    <location>
        <position position="51"/>
    </location>
</feature>
<gene>
    <name evidence="12" type="ORF">METUNv1_03166</name>
</gene>
<evidence type="ECO:0000259" key="11">
    <source>
        <dbReference type="PROSITE" id="PS50113"/>
    </source>
</evidence>
<dbReference type="RefSeq" id="WP_008063369.1">
    <property type="nucleotide sequence ID" value="NZ_AFHG01000056.1"/>
</dbReference>
<dbReference type="InterPro" id="IPR013656">
    <property type="entry name" value="PAS_4"/>
</dbReference>
<keyword evidence="7" id="KW-0472">Membrane</keyword>
<dbReference type="GO" id="GO:0007234">
    <property type="term" value="P:osmosensory signaling via phosphorelay pathway"/>
    <property type="evidence" value="ECO:0007669"/>
    <property type="project" value="TreeGrafter"/>
</dbReference>
<evidence type="ECO:0000313" key="12">
    <source>
        <dbReference type="EMBL" id="EGK70605.1"/>
    </source>
</evidence>
<dbReference type="EMBL" id="AFHG01000056">
    <property type="protein sequence ID" value="EGK70605.1"/>
    <property type="molecule type" value="Genomic_DNA"/>
</dbReference>
<dbReference type="EC" id="2.7.13.3" evidence="3"/>
<dbReference type="eggNOG" id="COG4251">
    <property type="taxonomic scope" value="Bacteria"/>
</dbReference>
<dbReference type="InterPro" id="IPR003661">
    <property type="entry name" value="HisK_dim/P_dom"/>
</dbReference>
<dbReference type="PROSITE" id="PS50109">
    <property type="entry name" value="HIS_KIN"/>
    <property type="match status" value="1"/>
</dbReference>
<keyword evidence="6 12" id="KW-0418">Kinase</keyword>
<evidence type="ECO:0000259" key="9">
    <source>
        <dbReference type="PROSITE" id="PS50109"/>
    </source>
</evidence>
<evidence type="ECO:0000259" key="10">
    <source>
        <dbReference type="PROSITE" id="PS50110"/>
    </source>
</evidence>
<dbReference type="Gene3D" id="3.30.565.10">
    <property type="entry name" value="Histidine kinase-like ATPase, C-terminal domain"/>
    <property type="match status" value="1"/>
</dbReference>
<evidence type="ECO:0000256" key="6">
    <source>
        <dbReference type="ARBA" id="ARBA00022777"/>
    </source>
</evidence>
<name>F5RFS9_METUF</name>
<feature type="domain" description="Response regulatory" evidence="10">
    <location>
        <begin position="2"/>
        <end position="119"/>
    </location>
</feature>
<proteinExistence type="predicted"/>
<dbReference type="SUPFAM" id="SSF55785">
    <property type="entry name" value="PYP-like sensor domain (PAS domain)"/>
    <property type="match status" value="1"/>
</dbReference>
<dbReference type="GO" id="GO:0030295">
    <property type="term" value="F:protein kinase activator activity"/>
    <property type="evidence" value="ECO:0007669"/>
    <property type="project" value="TreeGrafter"/>
</dbReference>
<reference evidence="12 13" key="1">
    <citation type="journal article" date="2011" name="J. Bacteriol.">
        <title>Genome sequence of Methyloversatilis universalis FAM5T, a methylotrophic representative of the order Rhodocyclales.</title>
        <authorList>
            <person name="Kittichotirat W."/>
            <person name="Good N.M."/>
            <person name="Hall R."/>
            <person name="Bringel F."/>
            <person name="Lajus A."/>
            <person name="Medigue C."/>
            <person name="Smalley N.E."/>
            <person name="Beck D."/>
            <person name="Bumgarner R."/>
            <person name="Vuilleumier S."/>
            <person name="Kalyuzhnaya M.G."/>
        </authorList>
    </citation>
    <scope>NUCLEOTIDE SEQUENCE [LARGE SCALE GENOMIC DNA]</scope>
    <source>
        <strain evidence="13">ATCC BAA-1314 / JCM 13912 / FAM5</strain>
    </source>
</reference>
<comment type="catalytic activity">
    <reaction evidence="1">
        <text>ATP + protein L-histidine = ADP + protein N-phospho-L-histidine.</text>
        <dbReference type="EC" id="2.7.13.3"/>
    </reaction>
</comment>
<dbReference type="Pfam" id="PF00512">
    <property type="entry name" value="HisKA"/>
    <property type="match status" value="1"/>
</dbReference>
<evidence type="ECO:0000256" key="4">
    <source>
        <dbReference type="ARBA" id="ARBA00022553"/>
    </source>
</evidence>
<dbReference type="InterPro" id="IPR050351">
    <property type="entry name" value="BphY/WalK/GraS-like"/>
</dbReference>
<dbReference type="InterPro" id="IPR035965">
    <property type="entry name" value="PAS-like_dom_sf"/>
</dbReference>
<keyword evidence="13" id="KW-1185">Reference proteome</keyword>
<organism evidence="12 13">
    <name type="scientific">Methyloversatilis universalis (strain ATCC BAA-1314 / DSM 25237 / JCM 13912 / CCUG 52030 / FAM5)</name>
    <dbReference type="NCBI Taxonomy" id="1000565"/>
    <lineage>
        <taxon>Bacteria</taxon>
        <taxon>Pseudomonadati</taxon>
        <taxon>Pseudomonadota</taxon>
        <taxon>Betaproteobacteria</taxon>
        <taxon>Nitrosomonadales</taxon>
        <taxon>Sterolibacteriaceae</taxon>
        <taxon>Methyloversatilis</taxon>
    </lineage>
</organism>
<dbReference type="PROSITE" id="PS50113">
    <property type="entry name" value="PAC"/>
    <property type="match status" value="1"/>
</dbReference>
<dbReference type="InterPro" id="IPR036097">
    <property type="entry name" value="HisK_dim/P_sf"/>
</dbReference>
<dbReference type="GO" id="GO:0005886">
    <property type="term" value="C:plasma membrane"/>
    <property type="evidence" value="ECO:0007669"/>
    <property type="project" value="UniProtKB-SubCell"/>
</dbReference>
<dbReference type="Pfam" id="PF00072">
    <property type="entry name" value="Response_reg"/>
    <property type="match status" value="1"/>
</dbReference>
<dbReference type="Gene3D" id="1.10.287.130">
    <property type="match status" value="1"/>
</dbReference>